<dbReference type="GO" id="GO:0005829">
    <property type="term" value="C:cytosol"/>
    <property type="evidence" value="ECO:0007669"/>
    <property type="project" value="TreeGrafter"/>
</dbReference>
<dbReference type="InterPro" id="IPR011006">
    <property type="entry name" value="CheY-like_superfamily"/>
</dbReference>
<organism evidence="7 8">
    <name type="scientific">Ramlibacter albus</name>
    <dbReference type="NCBI Taxonomy" id="2079448"/>
    <lineage>
        <taxon>Bacteria</taxon>
        <taxon>Pseudomonadati</taxon>
        <taxon>Pseudomonadota</taxon>
        <taxon>Betaproteobacteria</taxon>
        <taxon>Burkholderiales</taxon>
        <taxon>Comamonadaceae</taxon>
        <taxon>Ramlibacter</taxon>
    </lineage>
</organism>
<feature type="non-terminal residue" evidence="7">
    <location>
        <position position="249"/>
    </location>
</feature>
<dbReference type="Pfam" id="PF00072">
    <property type="entry name" value="Response_reg"/>
    <property type="match status" value="1"/>
</dbReference>
<accession>A0A923MDP4</accession>
<dbReference type="Proteomes" id="UP000596827">
    <property type="component" value="Unassembled WGS sequence"/>
</dbReference>
<feature type="coiled-coil region" evidence="5">
    <location>
        <begin position="123"/>
        <end position="150"/>
    </location>
</feature>
<keyword evidence="8" id="KW-1185">Reference proteome</keyword>
<evidence type="ECO:0000256" key="4">
    <source>
        <dbReference type="PROSITE-ProRule" id="PRU00169"/>
    </source>
</evidence>
<dbReference type="PANTHER" id="PTHR48111:SF69">
    <property type="entry name" value="RESPONSE REGULATOR RECEIVER"/>
    <property type="match status" value="1"/>
</dbReference>
<evidence type="ECO:0000256" key="3">
    <source>
        <dbReference type="ARBA" id="ARBA00023125"/>
    </source>
</evidence>
<keyword evidence="5" id="KW-0175">Coiled coil</keyword>
<evidence type="ECO:0000313" key="8">
    <source>
        <dbReference type="Proteomes" id="UP000596827"/>
    </source>
</evidence>
<evidence type="ECO:0000256" key="2">
    <source>
        <dbReference type="ARBA" id="ARBA00012438"/>
    </source>
</evidence>
<dbReference type="CDD" id="cd00082">
    <property type="entry name" value="HisKA"/>
    <property type="match status" value="1"/>
</dbReference>
<dbReference type="InterPro" id="IPR003661">
    <property type="entry name" value="HisK_dim/P_dom"/>
</dbReference>
<reference evidence="7" key="1">
    <citation type="submission" date="2020-08" db="EMBL/GenBank/DDBJ databases">
        <title>Ramlibacter sp. GTP1 16S ribosomal RNA gene genome sequencing and assembly.</title>
        <authorList>
            <person name="Kang M."/>
        </authorList>
    </citation>
    <scope>NUCLEOTIDE SEQUENCE</scope>
    <source>
        <strain evidence="7">GTP1</strain>
    </source>
</reference>
<name>A0A923MDP4_9BURK</name>
<dbReference type="GO" id="GO:0032993">
    <property type="term" value="C:protein-DNA complex"/>
    <property type="evidence" value="ECO:0007669"/>
    <property type="project" value="TreeGrafter"/>
</dbReference>
<evidence type="ECO:0000256" key="5">
    <source>
        <dbReference type="SAM" id="Coils"/>
    </source>
</evidence>
<dbReference type="SMART" id="SM00448">
    <property type="entry name" value="REC"/>
    <property type="match status" value="1"/>
</dbReference>
<feature type="modified residue" description="4-aspartylphosphate" evidence="4">
    <location>
        <position position="56"/>
    </location>
</feature>
<dbReference type="Gene3D" id="3.40.50.2300">
    <property type="match status" value="1"/>
</dbReference>
<evidence type="ECO:0000259" key="6">
    <source>
        <dbReference type="PROSITE" id="PS50110"/>
    </source>
</evidence>
<dbReference type="EC" id="2.7.13.3" evidence="2"/>
<feature type="domain" description="Response regulatory" evidence="6">
    <location>
        <begin position="6"/>
        <end position="121"/>
    </location>
</feature>
<sequence length="249" mass="26496">MSMAACVLVVEDIAPVAADLEARLIALGYRVTGIAADATEALAEVRSCRPDLVISDIAMHGDMDGIALARVLRDEHALPVIIVSAYSDEATLARAKDASPYGYMLKPFDAQELRVNIEIALQRHRMDRELAQARAEVARLNAQLESRVAQRTADLDEALAGLEAVAQAMAHHLRSPLRAIEGYAAGLGAARGECPRAPQCSASIMREAHRMRHPVSTLFNVLDHGRGVQGRVVGGAIGPDSPDDAAPGA</sequence>
<dbReference type="SUPFAM" id="SSF52172">
    <property type="entry name" value="CheY-like"/>
    <property type="match status" value="1"/>
</dbReference>
<dbReference type="RefSeq" id="WP_187084144.1">
    <property type="nucleotide sequence ID" value="NZ_JACORU010000012.1"/>
</dbReference>
<gene>
    <name evidence="7" type="ORF">H8R02_24510</name>
</gene>
<dbReference type="InterPro" id="IPR001789">
    <property type="entry name" value="Sig_transdc_resp-reg_receiver"/>
</dbReference>
<evidence type="ECO:0000313" key="7">
    <source>
        <dbReference type="EMBL" id="MBC5767651.1"/>
    </source>
</evidence>
<dbReference type="GO" id="GO:0000156">
    <property type="term" value="F:phosphorelay response regulator activity"/>
    <property type="evidence" value="ECO:0007669"/>
    <property type="project" value="TreeGrafter"/>
</dbReference>
<dbReference type="CDD" id="cd17534">
    <property type="entry name" value="REC_DC-like"/>
    <property type="match status" value="1"/>
</dbReference>
<protein>
    <recommendedName>
        <fullName evidence="2">histidine kinase</fullName>
        <ecNumber evidence="2">2.7.13.3</ecNumber>
    </recommendedName>
</protein>
<comment type="caution">
    <text evidence="7">The sequence shown here is derived from an EMBL/GenBank/DDBJ whole genome shotgun (WGS) entry which is preliminary data.</text>
</comment>
<keyword evidence="4" id="KW-0597">Phosphoprotein</keyword>
<keyword evidence="3" id="KW-0238">DNA-binding</keyword>
<evidence type="ECO:0000256" key="1">
    <source>
        <dbReference type="ARBA" id="ARBA00000085"/>
    </source>
</evidence>
<dbReference type="PROSITE" id="PS50110">
    <property type="entry name" value="RESPONSE_REGULATORY"/>
    <property type="match status" value="1"/>
</dbReference>
<dbReference type="InterPro" id="IPR039420">
    <property type="entry name" value="WalR-like"/>
</dbReference>
<comment type="catalytic activity">
    <reaction evidence="1">
        <text>ATP + protein L-histidine = ADP + protein N-phospho-L-histidine.</text>
        <dbReference type="EC" id="2.7.13.3"/>
    </reaction>
</comment>
<dbReference type="SUPFAM" id="SSF47384">
    <property type="entry name" value="Homodimeric domain of signal transducing histidine kinase"/>
    <property type="match status" value="1"/>
</dbReference>
<dbReference type="GO" id="GO:0006355">
    <property type="term" value="P:regulation of DNA-templated transcription"/>
    <property type="evidence" value="ECO:0007669"/>
    <property type="project" value="TreeGrafter"/>
</dbReference>
<dbReference type="InterPro" id="IPR036097">
    <property type="entry name" value="HisK_dim/P_sf"/>
</dbReference>
<dbReference type="Gene3D" id="1.10.287.130">
    <property type="match status" value="1"/>
</dbReference>
<dbReference type="GO" id="GO:0000155">
    <property type="term" value="F:phosphorelay sensor kinase activity"/>
    <property type="evidence" value="ECO:0007669"/>
    <property type="project" value="InterPro"/>
</dbReference>
<dbReference type="GO" id="GO:0000976">
    <property type="term" value="F:transcription cis-regulatory region binding"/>
    <property type="evidence" value="ECO:0007669"/>
    <property type="project" value="TreeGrafter"/>
</dbReference>
<dbReference type="AlphaFoldDB" id="A0A923MDP4"/>
<dbReference type="PANTHER" id="PTHR48111">
    <property type="entry name" value="REGULATOR OF RPOS"/>
    <property type="match status" value="1"/>
</dbReference>
<proteinExistence type="predicted"/>
<dbReference type="EMBL" id="JACORU010000012">
    <property type="protein sequence ID" value="MBC5767651.1"/>
    <property type="molecule type" value="Genomic_DNA"/>
</dbReference>